<keyword evidence="2" id="KW-1185">Reference proteome</keyword>
<evidence type="ECO:0000313" key="2">
    <source>
        <dbReference type="Proteomes" id="UP000790377"/>
    </source>
</evidence>
<gene>
    <name evidence="1" type="ORF">BJ138DRAFT_1146177</name>
</gene>
<proteinExistence type="predicted"/>
<organism evidence="1 2">
    <name type="scientific">Hygrophoropsis aurantiaca</name>
    <dbReference type="NCBI Taxonomy" id="72124"/>
    <lineage>
        <taxon>Eukaryota</taxon>
        <taxon>Fungi</taxon>
        <taxon>Dikarya</taxon>
        <taxon>Basidiomycota</taxon>
        <taxon>Agaricomycotina</taxon>
        <taxon>Agaricomycetes</taxon>
        <taxon>Agaricomycetidae</taxon>
        <taxon>Boletales</taxon>
        <taxon>Coniophorineae</taxon>
        <taxon>Hygrophoropsidaceae</taxon>
        <taxon>Hygrophoropsis</taxon>
    </lineage>
</organism>
<comment type="caution">
    <text evidence="1">The sequence shown here is derived from an EMBL/GenBank/DDBJ whole genome shotgun (WGS) entry which is preliminary data.</text>
</comment>
<reference evidence="1" key="1">
    <citation type="journal article" date="2021" name="New Phytol.">
        <title>Evolutionary innovations through gain and loss of genes in the ectomycorrhizal Boletales.</title>
        <authorList>
            <person name="Wu G."/>
            <person name="Miyauchi S."/>
            <person name="Morin E."/>
            <person name="Kuo A."/>
            <person name="Drula E."/>
            <person name="Varga T."/>
            <person name="Kohler A."/>
            <person name="Feng B."/>
            <person name="Cao Y."/>
            <person name="Lipzen A."/>
            <person name="Daum C."/>
            <person name="Hundley H."/>
            <person name="Pangilinan J."/>
            <person name="Johnson J."/>
            <person name="Barry K."/>
            <person name="LaButti K."/>
            <person name="Ng V."/>
            <person name="Ahrendt S."/>
            <person name="Min B."/>
            <person name="Choi I.G."/>
            <person name="Park H."/>
            <person name="Plett J.M."/>
            <person name="Magnuson J."/>
            <person name="Spatafora J.W."/>
            <person name="Nagy L.G."/>
            <person name="Henrissat B."/>
            <person name="Grigoriev I.V."/>
            <person name="Yang Z.L."/>
            <person name="Xu J."/>
            <person name="Martin F.M."/>
        </authorList>
    </citation>
    <scope>NUCLEOTIDE SEQUENCE</scope>
    <source>
        <strain evidence="1">ATCC 28755</strain>
    </source>
</reference>
<dbReference type="Proteomes" id="UP000790377">
    <property type="component" value="Unassembled WGS sequence"/>
</dbReference>
<sequence>MKRTSTSLVSYSSSEDEESRNIPPHKKKRLPSLSSSIIVPAPIDNPALHQGRVRITPHVEGQYPAYIYVSVTFARKSTFYTLIEQAFRYTKRHVPSAHPIGIHCAKSDKATGTTGLKKADQLELHISLSRPIFLRAHQRDDLKHAIKHLAGHHRSFKGSFATFAELTNDERTRTFLTLEVGAGHGELKKMVDKLDPILRSIRQKEFYNQPRFHASFAWALLEDVSSKNILQNSNTVEPLTSSVSPMEMESSTNAHSLPTPPSAPEISLDEFNRIPRFPDDLIPSLNENFGENLTSPRIGSFDVASITMKIGKDIYTFPLEGTMI</sequence>
<evidence type="ECO:0000313" key="1">
    <source>
        <dbReference type="EMBL" id="KAH7913427.1"/>
    </source>
</evidence>
<name>A0ACB8ALI7_9AGAM</name>
<accession>A0ACB8ALI7</accession>
<dbReference type="EMBL" id="MU267631">
    <property type="protein sequence ID" value="KAH7913427.1"/>
    <property type="molecule type" value="Genomic_DNA"/>
</dbReference>
<protein>
    <submittedName>
        <fullName evidence="1">U6 snRNA phosphodiesterase Usb1</fullName>
    </submittedName>
</protein>